<dbReference type="OrthoDB" id="9774814at2"/>
<feature type="domain" description="HTH araC/xylS-type" evidence="4">
    <location>
        <begin position="185"/>
        <end position="280"/>
    </location>
</feature>
<dbReference type="Gene3D" id="2.60.120.10">
    <property type="entry name" value="Jelly Rolls"/>
    <property type="match status" value="1"/>
</dbReference>
<dbReference type="SUPFAM" id="SSF46689">
    <property type="entry name" value="Homeodomain-like"/>
    <property type="match status" value="2"/>
</dbReference>
<dbReference type="PANTHER" id="PTHR43280:SF34">
    <property type="entry name" value="ARAC-FAMILY TRANSCRIPTIONAL REGULATOR"/>
    <property type="match status" value="1"/>
</dbReference>
<dbReference type="Pfam" id="PF02311">
    <property type="entry name" value="AraC_binding"/>
    <property type="match status" value="1"/>
</dbReference>
<dbReference type="GO" id="GO:0043565">
    <property type="term" value="F:sequence-specific DNA binding"/>
    <property type="evidence" value="ECO:0007669"/>
    <property type="project" value="InterPro"/>
</dbReference>
<dbReference type="PROSITE" id="PS01124">
    <property type="entry name" value="HTH_ARAC_FAMILY_2"/>
    <property type="match status" value="1"/>
</dbReference>
<accession>A0A4Y8M348</accession>
<dbReference type="AlphaFoldDB" id="A0A4Y8M348"/>
<reference evidence="5 6" key="1">
    <citation type="submission" date="2019-03" db="EMBL/GenBank/DDBJ databases">
        <title>Cohnella endophytica sp. nov., a novel endophytic bacterium isolated from bark of Sonneratia apetala.</title>
        <authorList>
            <person name="Tuo L."/>
        </authorList>
    </citation>
    <scope>NUCLEOTIDE SEQUENCE [LARGE SCALE GENOMIC DNA]</scope>
    <source>
        <strain evidence="5 6">CCTCC AB 208254</strain>
    </source>
</reference>
<dbReference type="InterPro" id="IPR003313">
    <property type="entry name" value="AraC-bd"/>
</dbReference>
<proteinExistence type="predicted"/>
<evidence type="ECO:0000256" key="2">
    <source>
        <dbReference type="ARBA" id="ARBA00023125"/>
    </source>
</evidence>
<dbReference type="SUPFAM" id="SSF51215">
    <property type="entry name" value="Regulatory protein AraC"/>
    <property type="match status" value="1"/>
</dbReference>
<dbReference type="InterPro" id="IPR009057">
    <property type="entry name" value="Homeodomain-like_sf"/>
</dbReference>
<evidence type="ECO:0000313" key="5">
    <source>
        <dbReference type="EMBL" id="TFE28626.1"/>
    </source>
</evidence>
<keyword evidence="3" id="KW-0804">Transcription</keyword>
<dbReference type="InterPro" id="IPR018060">
    <property type="entry name" value="HTH_AraC"/>
</dbReference>
<organism evidence="5 6">
    <name type="scientific">Cohnella luojiensis</name>
    <dbReference type="NCBI Taxonomy" id="652876"/>
    <lineage>
        <taxon>Bacteria</taxon>
        <taxon>Bacillati</taxon>
        <taxon>Bacillota</taxon>
        <taxon>Bacilli</taxon>
        <taxon>Bacillales</taxon>
        <taxon>Paenibacillaceae</taxon>
        <taxon>Cohnella</taxon>
    </lineage>
</organism>
<comment type="caution">
    <text evidence="5">The sequence shown here is derived from an EMBL/GenBank/DDBJ whole genome shotgun (WGS) entry which is preliminary data.</text>
</comment>
<dbReference type="SMART" id="SM00342">
    <property type="entry name" value="HTH_ARAC"/>
    <property type="match status" value="1"/>
</dbReference>
<keyword evidence="2" id="KW-0238">DNA-binding</keyword>
<sequence length="280" mass="33325">MNELMASINLNNGNFTYLHTLTKSPHDNQHHTYTQARYEIYYLISGNVDYQVEDQTYTLSPGDLLIINNREMHRPYFNSGTSYERIILFFTPEFCSHYHDESYPILQYFERKKPGSFNRLPSKLVEQEQLARYFMDMEEYQRSNHPAKNVLIELAFIQLLIRMNEVIASHIHSFELEGDYHSKIEQIVAYLHNNLYRPLTLQHIEDTFYINRYYFSHLFKKMTGLSFKQYIIHKRIAKAIELLKLSVPPSEVCTMTGFEDYSNFYKAFKKITGVSPVKYK</sequence>
<keyword evidence="1" id="KW-0805">Transcription regulation</keyword>
<dbReference type="Proteomes" id="UP000297900">
    <property type="component" value="Unassembled WGS sequence"/>
</dbReference>
<dbReference type="InterPro" id="IPR037923">
    <property type="entry name" value="HTH-like"/>
</dbReference>
<dbReference type="RefSeq" id="WP_135151500.1">
    <property type="nucleotide sequence ID" value="NZ_SOMN01000006.1"/>
</dbReference>
<protein>
    <submittedName>
        <fullName evidence="5">AraC family transcriptional regulator</fullName>
    </submittedName>
</protein>
<dbReference type="Pfam" id="PF12833">
    <property type="entry name" value="HTH_18"/>
    <property type="match status" value="1"/>
</dbReference>
<name>A0A4Y8M348_9BACL</name>
<dbReference type="EMBL" id="SOMN01000006">
    <property type="protein sequence ID" value="TFE28626.1"/>
    <property type="molecule type" value="Genomic_DNA"/>
</dbReference>
<dbReference type="PANTHER" id="PTHR43280">
    <property type="entry name" value="ARAC-FAMILY TRANSCRIPTIONAL REGULATOR"/>
    <property type="match status" value="1"/>
</dbReference>
<evidence type="ECO:0000256" key="3">
    <source>
        <dbReference type="ARBA" id="ARBA00023163"/>
    </source>
</evidence>
<evidence type="ECO:0000313" key="6">
    <source>
        <dbReference type="Proteomes" id="UP000297900"/>
    </source>
</evidence>
<dbReference type="GO" id="GO:0003700">
    <property type="term" value="F:DNA-binding transcription factor activity"/>
    <property type="evidence" value="ECO:0007669"/>
    <property type="project" value="InterPro"/>
</dbReference>
<dbReference type="InterPro" id="IPR014710">
    <property type="entry name" value="RmlC-like_jellyroll"/>
</dbReference>
<evidence type="ECO:0000259" key="4">
    <source>
        <dbReference type="PROSITE" id="PS01124"/>
    </source>
</evidence>
<dbReference type="Gene3D" id="1.10.10.60">
    <property type="entry name" value="Homeodomain-like"/>
    <property type="match status" value="2"/>
</dbReference>
<keyword evidence="6" id="KW-1185">Reference proteome</keyword>
<evidence type="ECO:0000256" key="1">
    <source>
        <dbReference type="ARBA" id="ARBA00023015"/>
    </source>
</evidence>
<gene>
    <name evidence="5" type="ORF">E2980_07305</name>
</gene>